<dbReference type="Proteomes" id="UP000007796">
    <property type="component" value="Unassembled WGS sequence"/>
</dbReference>
<name>F0XQK2_GROCL</name>
<dbReference type="PANTHER" id="PTHR46143">
    <property type="entry name" value="CALPAIN-7"/>
    <property type="match status" value="1"/>
</dbReference>
<feature type="domain" description="Calpain catalytic" evidence="7">
    <location>
        <begin position="121"/>
        <end position="453"/>
    </location>
</feature>
<comment type="similarity">
    <text evidence="1">Belongs to the peptidase C2 family. PalB/RIM13 subfamily.</text>
</comment>
<evidence type="ECO:0000256" key="2">
    <source>
        <dbReference type="ARBA" id="ARBA00022670"/>
    </source>
</evidence>
<evidence type="ECO:0000313" key="8">
    <source>
        <dbReference type="EMBL" id="EFX00051.1"/>
    </source>
</evidence>
<feature type="active site" evidence="5">
    <location>
        <position position="374"/>
    </location>
</feature>
<gene>
    <name evidence="8" type="ORF">CMQ_7053</name>
</gene>
<dbReference type="RefSeq" id="XP_014169533.1">
    <property type="nucleotide sequence ID" value="XM_014314058.1"/>
</dbReference>
<dbReference type="InterPro" id="IPR051297">
    <property type="entry name" value="PalB/RIM13"/>
</dbReference>
<reference evidence="8 9" key="1">
    <citation type="journal article" date="2011" name="Proc. Natl. Acad. Sci. U.S.A.">
        <title>Genome and transcriptome analyses of the mountain pine beetle-fungal symbiont Grosmannia clavigera, a lodgepole pine pathogen.</title>
        <authorList>
            <person name="DiGuistini S."/>
            <person name="Wang Y."/>
            <person name="Liao N.Y."/>
            <person name="Taylor G."/>
            <person name="Tanguay P."/>
            <person name="Feau N."/>
            <person name="Henrissat B."/>
            <person name="Chan S.K."/>
            <person name="Hesse-Orce U."/>
            <person name="Alamouti S.M."/>
            <person name="Tsui C.K.M."/>
            <person name="Docking R.T."/>
            <person name="Levasseur A."/>
            <person name="Haridas S."/>
            <person name="Robertson G."/>
            <person name="Birol I."/>
            <person name="Holt R.A."/>
            <person name="Marra M.A."/>
            <person name="Hamelin R.C."/>
            <person name="Hirst M."/>
            <person name="Jones S.J.M."/>
            <person name="Bohlmann J."/>
            <person name="Breuil C."/>
        </authorList>
    </citation>
    <scope>NUCLEOTIDE SEQUENCE [LARGE SCALE GENOMIC DNA]</scope>
    <source>
        <strain evidence="9">kw1407 / UAMH 11150</strain>
    </source>
</reference>
<dbReference type="InterPro" id="IPR001300">
    <property type="entry name" value="Peptidase_C2_calpain_cat"/>
</dbReference>
<organism evidence="9">
    <name type="scientific">Grosmannia clavigera (strain kw1407 / UAMH 11150)</name>
    <name type="common">Blue stain fungus</name>
    <name type="synonym">Graphiocladiella clavigera</name>
    <dbReference type="NCBI Taxonomy" id="655863"/>
    <lineage>
        <taxon>Eukaryota</taxon>
        <taxon>Fungi</taxon>
        <taxon>Dikarya</taxon>
        <taxon>Ascomycota</taxon>
        <taxon>Pezizomycotina</taxon>
        <taxon>Sordariomycetes</taxon>
        <taxon>Sordariomycetidae</taxon>
        <taxon>Ophiostomatales</taxon>
        <taxon>Ophiostomataceae</taxon>
        <taxon>Leptographium</taxon>
    </lineage>
</organism>
<sequence length="940" mass="102899">MAPFRFEFQCKQEREALASQSVGQTALDHVITAVELYMKAVQEATSPVERSRLRRKCKELMAHGERLKAAAAPVEAAMSSLSLKGAASSSEPKDPNPRLSRELSKKEQIILLRSSRLHGSLFPPWETEPPNDMFSLSNSSSALYEDNVEFSMSKQQYKVFAGWRRPAELFPEHSQADEQLAQDAQSNMFMLANQEPDLVQDITTDCSVVASICAIVRHTTGHSDRPSLLSKIMYPYDHSNDWPLLSENGKYVFRMFFNGAPRRVVVDDRLPSSTSRTLFVVDRQNPTLLWPALLEKAYLKVHGGYDFPGSNSGTDLWVLTGWIPEQIFIQSKEEQPDLLWERIKKAYDSGDVMLTLGTGRLSAEEEGLGLAGEHDYAVLDIQVDMAGNRRMLVKNPWCDNLVWRGIGISPDAALPEATSSSTVPTAAPMTGTFWIGYEDILQYYETLYLSWNPSLFSHCQHHHFSWTLPSKAAAHSLAHNPQYAFQPADDGTVWILLNRHFQDADLDYARQKRYSEQADKTPEDAAAGQPGYIALYVFAVDGQRVQLPDRPRWTHRVPLVDSPQTLLRFEGRRAMRYTAVVEPAVDALAYYQEVADEWSMETAGGSAASPDFVRNPQYALTVPTATPLSLLLCAESDDVPLRVDLVWARGRRVASLAVRDLVVSSGEYHRGSALALVMPRGVSAGSVRSGVGSSIGSSGSAGFGPGTVDAGTYTVVVSTFERGQQTRLVLRVGSAVPVTLQPIPAEDSGKLRTSLESLMLMLDGSDDNGDGNGNDDDNTLRWKAVMTAPRLSTRVSLIVQAVERAAGRTSGTAAATTTTAAAAAAASTTLVRVSVERVATSRRARGHEVLASTGNGQLLAIPVAGLRIGEISLGRASSAAYEERLGIGVPTATTKAMPEFRIVVEARSSCSGRRLQLRNVGIRVDVLSTDRVQIQPWTAA</sequence>
<feature type="active site" evidence="5">
    <location>
        <position position="395"/>
    </location>
</feature>
<keyword evidence="4 5" id="KW-0788">Thiol protease</keyword>
<dbReference type="InParanoid" id="F0XQK2"/>
<evidence type="ECO:0000256" key="4">
    <source>
        <dbReference type="ARBA" id="ARBA00022807"/>
    </source>
</evidence>
<dbReference type="eggNOG" id="KOG0045">
    <property type="taxonomic scope" value="Eukaryota"/>
</dbReference>
<dbReference type="HOGENOM" id="CLU_006770_1_0_1"/>
<dbReference type="Gene3D" id="3.90.70.10">
    <property type="entry name" value="Cysteine proteinases"/>
    <property type="match status" value="1"/>
</dbReference>
<feature type="region of interest" description="Disordered" evidence="6">
    <location>
        <begin position="83"/>
        <end position="102"/>
    </location>
</feature>
<dbReference type="OrthoDB" id="167576at2759"/>
<dbReference type="InterPro" id="IPR036213">
    <property type="entry name" value="Calpain_III_sf"/>
</dbReference>
<feature type="active site" evidence="5">
    <location>
        <position position="206"/>
    </location>
</feature>
<protein>
    <submittedName>
        <fullName evidence="8">Calpain-like protease</fullName>
    </submittedName>
</protein>
<dbReference type="AlphaFoldDB" id="F0XQK2"/>
<dbReference type="GeneID" id="25980555"/>
<dbReference type="Gene3D" id="2.60.120.380">
    <property type="match status" value="1"/>
</dbReference>
<accession>F0XQK2</accession>
<keyword evidence="3 5" id="KW-0378">Hydrolase</keyword>
<evidence type="ECO:0000256" key="1">
    <source>
        <dbReference type="ARBA" id="ARBA00010193"/>
    </source>
</evidence>
<evidence type="ECO:0000259" key="7">
    <source>
        <dbReference type="PROSITE" id="PS50203"/>
    </source>
</evidence>
<keyword evidence="9" id="KW-1185">Reference proteome</keyword>
<feature type="compositionally biased region" description="Basic and acidic residues" evidence="6">
    <location>
        <begin position="91"/>
        <end position="102"/>
    </location>
</feature>
<dbReference type="GO" id="GO:0006508">
    <property type="term" value="P:proteolysis"/>
    <property type="evidence" value="ECO:0007669"/>
    <property type="project" value="UniProtKB-KW"/>
</dbReference>
<evidence type="ECO:0000256" key="6">
    <source>
        <dbReference type="SAM" id="MobiDB-lite"/>
    </source>
</evidence>
<evidence type="ECO:0000313" key="9">
    <source>
        <dbReference type="Proteomes" id="UP000007796"/>
    </source>
</evidence>
<dbReference type="PANTHER" id="PTHR46143:SF1">
    <property type="entry name" value="CALPAIN-7"/>
    <property type="match status" value="1"/>
</dbReference>
<dbReference type="SMART" id="SM00230">
    <property type="entry name" value="CysPc"/>
    <property type="match status" value="1"/>
</dbReference>
<dbReference type="SUPFAM" id="SSF49758">
    <property type="entry name" value="Calpain large subunit, middle domain (domain III)"/>
    <property type="match status" value="2"/>
</dbReference>
<dbReference type="Pfam" id="PF00648">
    <property type="entry name" value="Peptidase_C2"/>
    <property type="match status" value="1"/>
</dbReference>
<dbReference type="SUPFAM" id="SSF54001">
    <property type="entry name" value="Cysteine proteinases"/>
    <property type="match status" value="1"/>
</dbReference>
<dbReference type="InterPro" id="IPR038765">
    <property type="entry name" value="Papain-like_cys_pep_sf"/>
</dbReference>
<dbReference type="CDD" id="cd00044">
    <property type="entry name" value="CysPc"/>
    <property type="match status" value="1"/>
</dbReference>
<dbReference type="STRING" id="655863.F0XQK2"/>
<dbReference type="GO" id="GO:0004198">
    <property type="term" value="F:calcium-dependent cysteine-type endopeptidase activity"/>
    <property type="evidence" value="ECO:0007669"/>
    <property type="project" value="InterPro"/>
</dbReference>
<proteinExistence type="inferred from homology"/>
<dbReference type="PROSITE" id="PS50203">
    <property type="entry name" value="CALPAIN_CAT"/>
    <property type="match status" value="1"/>
</dbReference>
<dbReference type="EMBL" id="GL629801">
    <property type="protein sequence ID" value="EFX00051.1"/>
    <property type="molecule type" value="Genomic_DNA"/>
</dbReference>
<evidence type="ECO:0000256" key="3">
    <source>
        <dbReference type="ARBA" id="ARBA00022801"/>
    </source>
</evidence>
<evidence type="ECO:0000256" key="5">
    <source>
        <dbReference type="PROSITE-ProRule" id="PRU00239"/>
    </source>
</evidence>
<dbReference type="MEROPS" id="C02.008"/>
<keyword evidence="2 5" id="KW-0645">Protease</keyword>